<keyword evidence="4 9" id="KW-0997">Cell inner membrane</keyword>
<proteinExistence type="inferred from homology"/>
<evidence type="ECO:0000256" key="9">
    <source>
        <dbReference type="RuleBase" id="RU369079"/>
    </source>
</evidence>
<dbReference type="GO" id="GO:0005886">
    <property type="term" value="C:plasma membrane"/>
    <property type="evidence" value="ECO:0007669"/>
    <property type="project" value="UniProtKB-SubCell"/>
</dbReference>
<reference evidence="11 12" key="2">
    <citation type="submission" date="2019-01" db="EMBL/GenBank/DDBJ databases">
        <authorList>
            <person name="Li Y."/>
        </authorList>
    </citation>
    <scope>NUCLEOTIDE SEQUENCE [LARGE SCALE GENOMIC DNA]</scope>
    <source>
        <strain evidence="11 12">2D-5</strain>
    </source>
</reference>
<comment type="subcellular location">
    <subcellularLocation>
        <location evidence="1 9">Cell inner membrane</location>
        <topology evidence="1 9">Multi-pass membrane protein</topology>
    </subcellularLocation>
</comment>
<reference evidence="11 12" key="1">
    <citation type="submission" date="2019-01" db="EMBL/GenBank/DDBJ databases">
        <title>Sinorhodobacter populi sp. nov. isolated from the symptomatic bark tissue of Populus euramericana canker.</title>
        <authorList>
            <person name="Xu G."/>
        </authorList>
    </citation>
    <scope>NUCLEOTIDE SEQUENCE [LARGE SCALE GENOMIC DNA]</scope>
    <source>
        <strain evidence="11 12">2D-5</strain>
    </source>
</reference>
<evidence type="ECO:0000256" key="5">
    <source>
        <dbReference type="ARBA" id="ARBA00022692"/>
    </source>
</evidence>
<organism evidence="11 12">
    <name type="scientific">Paenirhodobacter populi</name>
    <dbReference type="NCBI Taxonomy" id="2306993"/>
    <lineage>
        <taxon>Bacteria</taxon>
        <taxon>Pseudomonadati</taxon>
        <taxon>Pseudomonadota</taxon>
        <taxon>Alphaproteobacteria</taxon>
        <taxon>Rhodobacterales</taxon>
        <taxon>Rhodobacter group</taxon>
        <taxon>Paenirhodobacter</taxon>
    </lineage>
</organism>
<protein>
    <recommendedName>
        <fullName evidence="9">TRAP transporter small permease protein</fullName>
    </recommendedName>
</protein>
<keyword evidence="5 9" id="KW-0812">Transmembrane</keyword>
<comment type="similarity">
    <text evidence="8 9">Belongs to the TRAP transporter small permease family.</text>
</comment>
<evidence type="ECO:0000256" key="7">
    <source>
        <dbReference type="ARBA" id="ARBA00023136"/>
    </source>
</evidence>
<evidence type="ECO:0000256" key="2">
    <source>
        <dbReference type="ARBA" id="ARBA00022448"/>
    </source>
</evidence>
<keyword evidence="2 9" id="KW-0813">Transport</keyword>
<feature type="transmembrane region" description="Helical" evidence="9">
    <location>
        <begin position="43"/>
        <end position="61"/>
    </location>
</feature>
<evidence type="ECO:0000259" key="10">
    <source>
        <dbReference type="Pfam" id="PF04290"/>
    </source>
</evidence>
<dbReference type="RefSeq" id="WP_128271010.1">
    <property type="nucleotide sequence ID" value="NZ_SAUW01000044.1"/>
</dbReference>
<evidence type="ECO:0000256" key="1">
    <source>
        <dbReference type="ARBA" id="ARBA00004429"/>
    </source>
</evidence>
<evidence type="ECO:0000256" key="8">
    <source>
        <dbReference type="ARBA" id="ARBA00038436"/>
    </source>
</evidence>
<keyword evidence="12" id="KW-1185">Reference proteome</keyword>
<comment type="caution">
    <text evidence="11">The sequence shown here is derived from an EMBL/GenBank/DDBJ whole genome shotgun (WGS) entry which is preliminary data.</text>
</comment>
<feature type="domain" description="Tripartite ATP-independent periplasmic transporters DctQ component" evidence="10">
    <location>
        <begin position="20"/>
        <end position="151"/>
    </location>
</feature>
<dbReference type="InterPro" id="IPR055348">
    <property type="entry name" value="DctQ"/>
</dbReference>
<feature type="transmembrane region" description="Helical" evidence="9">
    <location>
        <begin position="7"/>
        <end position="23"/>
    </location>
</feature>
<gene>
    <name evidence="11" type="ORF">D2T33_20610</name>
</gene>
<dbReference type="Proteomes" id="UP000285710">
    <property type="component" value="Unassembled WGS sequence"/>
</dbReference>
<dbReference type="EMBL" id="SAUW01000044">
    <property type="protein sequence ID" value="RWR04851.1"/>
    <property type="molecule type" value="Genomic_DNA"/>
</dbReference>
<keyword evidence="7 9" id="KW-0472">Membrane</keyword>
<evidence type="ECO:0000256" key="6">
    <source>
        <dbReference type="ARBA" id="ARBA00022989"/>
    </source>
</evidence>
<keyword evidence="6 9" id="KW-1133">Transmembrane helix</keyword>
<dbReference type="AlphaFoldDB" id="A0A443IJR3"/>
<keyword evidence="3" id="KW-1003">Cell membrane</keyword>
<evidence type="ECO:0000313" key="11">
    <source>
        <dbReference type="EMBL" id="RWR04851.1"/>
    </source>
</evidence>
<dbReference type="GO" id="GO:0022857">
    <property type="term" value="F:transmembrane transporter activity"/>
    <property type="evidence" value="ECO:0007669"/>
    <property type="project" value="UniProtKB-UniRule"/>
</dbReference>
<evidence type="ECO:0000256" key="4">
    <source>
        <dbReference type="ARBA" id="ARBA00022519"/>
    </source>
</evidence>
<feature type="transmembrane region" description="Helical" evidence="9">
    <location>
        <begin position="130"/>
        <end position="154"/>
    </location>
</feature>
<dbReference type="Pfam" id="PF04290">
    <property type="entry name" value="DctQ"/>
    <property type="match status" value="1"/>
</dbReference>
<comment type="subunit">
    <text evidence="9">The complex comprises the extracytoplasmic solute receptor protein and the two transmembrane proteins.</text>
</comment>
<dbReference type="InterPro" id="IPR007387">
    <property type="entry name" value="TRAP_DctQ"/>
</dbReference>
<evidence type="ECO:0000256" key="3">
    <source>
        <dbReference type="ARBA" id="ARBA00022475"/>
    </source>
</evidence>
<dbReference type="PANTHER" id="PTHR35011">
    <property type="entry name" value="2,3-DIKETO-L-GULONATE TRAP TRANSPORTER SMALL PERMEASE PROTEIN YIAM"/>
    <property type="match status" value="1"/>
</dbReference>
<accession>A0A443IJR3</accession>
<evidence type="ECO:0000313" key="12">
    <source>
        <dbReference type="Proteomes" id="UP000285710"/>
    </source>
</evidence>
<feature type="transmembrane region" description="Helical" evidence="9">
    <location>
        <begin position="81"/>
        <end position="100"/>
    </location>
</feature>
<name>A0A443IJR3_9RHOB</name>
<sequence length="197" mass="22362">MERYVRILGIIFGIMMISLSIAVTAETILRKFFSFSLGGIDELAGYAIAIAAPLTFTVALVERSHIRINQLTQYFPRKAQAVLDVVSAVSLMLLAVYFFWFTVQTVLDTQIYRSIAQTPWATPLIWPQTIWLIASITFPVAAVILSVRAVRLLVRRDWRSIHKEFGTISPEEELHAELEDLKRREAEIHASTKEAVQ</sequence>
<comment type="function">
    <text evidence="9">Part of the tripartite ATP-independent periplasmic (TRAP) transport system.</text>
</comment>